<comment type="caution">
    <text evidence="2">The sequence shown here is derived from an EMBL/GenBank/DDBJ whole genome shotgun (WGS) entry which is preliminary data.</text>
</comment>
<feature type="region of interest" description="Disordered" evidence="1">
    <location>
        <begin position="75"/>
        <end position="100"/>
    </location>
</feature>
<evidence type="ECO:0000313" key="2">
    <source>
        <dbReference type="EMBL" id="CAA0840344.1"/>
    </source>
</evidence>
<feature type="non-terminal residue" evidence="2">
    <location>
        <position position="1"/>
    </location>
</feature>
<dbReference type="AlphaFoldDB" id="A0A9N7NW55"/>
<dbReference type="Proteomes" id="UP001153555">
    <property type="component" value="Unassembled WGS sequence"/>
</dbReference>
<name>A0A9N7NW55_STRHE</name>
<feature type="compositionally biased region" description="Polar residues" evidence="1">
    <location>
        <begin position="90"/>
        <end position="100"/>
    </location>
</feature>
<organism evidence="2 3">
    <name type="scientific">Striga hermonthica</name>
    <name type="common">Purple witchweed</name>
    <name type="synonym">Buchnera hermonthica</name>
    <dbReference type="NCBI Taxonomy" id="68872"/>
    <lineage>
        <taxon>Eukaryota</taxon>
        <taxon>Viridiplantae</taxon>
        <taxon>Streptophyta</taxon>
        <taxon>Embryophyta</taxon>
        <taxon>Tracheophyta</taxon>
        <taxon>Spermatophyta</taxon>
        <taxon>Magnoliopsida</taxon>
        <taxon>eudicotyledons</taxon>
        <taxon>Gunneridae</taxon>
        <taxon>Pentapetalae</taxon>
        <taxon>asterids</taxon>
        <taxon>lamiids</taxon>
        <taxon>Lamiales</taxon>
        <taxon>Orobanchaceae</taxon>
        <taxon>Buchnereae</taxon>
        <taxon>Striga</taxon>
    </lineage>
</organism>
<keyword evidence="3" id="KW-1185">Reference proteome</keyword>
<dbReference type="EMBL" id="CACSLK010032525">
    <property type="protein sequence ID" value="CAA0840344.1"/>
    <property type="molecule type" value="Genomic_DNA"/>
</dbReference>
<proteinExistence type="predicted"/>
<protein>
    <submittedName>
        <fullName evidence="2">Uncharacterized protein</fullName>
    </submittedName>
</protein>
<dbReference type="OrthoDB" id="1727728at2759"/>
<evidence type="ECO:0000256" key="1">
    <source>
        <dbReference type="SAM" id="MobiDB-lite"/>
    </source>
</evidence>
<evidence type="ECO:0000313" key="3">
    <source>
        <dbReference type="Proteomes" id="UP001153555"/>
    </source>
</evidence>
<reference evidence="2" key="1">
    <citation type="submission" date="2019-12" db="EMBL/GenBank/DDBJ databases">
        <authorList>
            <person name="Scholes J."/>
        </authorList>
    </citation>
    <scope>NUCLEOTIDE SEQUENCE</scope>
</reference>
<sequence>AEVRMYRPRSMQAAMESARLHEDHLVAVRKARPSDMRREPRRKHVATDEQVPRSESKPMGEVVRTTSNVRRLTDDEMQRRRENAYATRAMKNSRQATSAK</sequence>
<feature type="non-terminal residue" evidence="2">
    <location>
        <position position="100"/>
    </location>
</feature>
<accession>A0A9N7NW55</accession>
<feature type="region of interest" description="Disordered" evidence="1">
    <location>
        <begin position="30"/>
        <end position="63"/>
    </location>
</feature>
<feature type="compositionally biased region" description="Basic and acidic residues" evidence="1">
    <location>
        <begin position="45"/>
        <end position="58"/>
    </location>
</feature>
<gene>
    <name evidence="2" type="ORF">SHERM_00425</name>
</gene>